<feature type="domain" description="AMP-dependent synthetase/ligase" evidence="3">
    <location>
        <begin position="38"/>
        <end position="408"/>
    </location>
</feature>
<proteinExistence type="inferred from homology"/>
<accession>A0A3N1H220</accession>
<dbReference type="EMBL" id="RJKM01000001">
    <property type="protein sequence ID" value="ROP36583.1"/>
    <property type="molecule type" value="Genomic_DNA"/>
</dbReference>
<dbReference type="Proteomes" id="UP000268727">
    <property type="component" value="Unassembled WGS sequence"/>
</dbReference>
<dbReference type="SUPFAM" id="SSF56801">
    <property type="entry name" value="Acetyl-CoA synthetase-like"/>
    <property type="match status" value="1"/>
</dbReference>
<keyword evidence="2 5" id="KW-0436">Ligase</keyword>
<dbReference type="InterPro" id="IPR025110">
    <property type="entry name" value="AMP-bd_C"/>
</dbReference>
<dbReference type="PANTHER" id="PTHR43201">
    <property type="entry name" value="ACYL-COA SYNTHETASE"/>
    <property type="match status" value="1"/>
</dbReference>
<dbReference type="PROSITE" id="PS00455">
    <property type="entry name" value="AMP_BINDING"/>
    <property type="match status" value="1"/>
</dbReference>
<dbReference type="Gene3D" id="3.30.300.30">
    <property type="match status" value="1"/>
</dbReference>
<gene>
    <name evidence="5" type="ORF">EDD40_1857</name>
</gene>
<dbReference type="InterPro" id="IPR000873">
    <property type="entry name" value="AMP-dep_synth/lig_dom"/>
</dbReference>
<evidence type="ECO:0000259" key="4">
    <source>
        <dbReference type="Pfam" id="PF13193"/>
    </source>
</evidence>
<feature type="domain" description="AMP-binding enzyme C-terminal" evidence="4">
    <location>
        <begin position="459"/>
        <end position="535"/>
    </location>
</feature>
<keyword evidence="6" id="KW-1185">Reference proteome</keyword>
<dbReference type="OrthoDB" id="9803968at2"/>
<dbReference type="InterPro" id="IPR042099">
    <property type="entry name" value="ANL_N_sf"/>
</dbReference>
<comment type="similarity">
    <text evidence="1">Belongs to the ATP-dependent AMP-binding enzyme family.</text>
</comment>
<name>A0A3N1H220_9PSEU</name>
<protein>
    <submittedName>
        <fullName evidence="5">Cyclohexanecarboxylate-CoA ligase</fullName>
    </submittedName>
</protein>
<evidence type="ECO:0000313" key="5">
    <source>
        <dbReference type="EMBL" id="ROP36583.1"/>
    </source>
</evidence>
<comment type="caution">
    <text evidence="5">The sequence shown here is derived from an EMBL/GenBank/DDBJ whole genome shotgun (WGS) entry which is preliminary data.</text>
</comment>
<dbReference type="GO" id="GO:0006631">
    <property type="term" value="P:fatty acid metabolic process"/>
    <property type="evidence" value="ECO:0007669"/>
    <property type="project" value="TreeGrafter"/>
</dbReference>
<evidence type="ECO:0000259" key="3">
    <source>
        <dbReference type="Pfam" id="PF00501"/>
    </source>
</evidence>
<dbReference type="GO" id="GO:0031956">
    <property type="term" value="F:medium-chain fatty acid-CoA ligase activity"/>
    <property type="evidence" value="ECO:0007669"/>
    <property type="project" value="TreeGrafter"/>
</dbReference>
<evidence type="ECO:0000313" key="6">
    <source>
        <dbReference type="Proteomes" id="UP000268727"/>
    </source>
</evidence>
<evidence type="ECO:0000256" key="2">
    <source>
        <dbReference type="ARBA" id="ARBA00022598"/>
    </source>
</evidence>
<dbReference type="RefSeq" id="WP_123742538.1">
    <property type="nucleotide sequence ID" value="NZ_RJKM01000001.1"/>
</dbReference>
<dbReference type="Pfam" id="PF13193">
    <property type="entry name" value="AMP-binding_C"/>
    <property type="match status" value="1"/>
</dbReference>
<dbReference type="InterPro" id="IPR020845">
    <property type="entry name" value="AMP-binding_CS"/>
</dbReference>
<dbReference type="PANTHER" id="PTHR43201:SF5">
    <property type="entry name" value="MEDIUM-CHAIN ACYL-COA LIGASE ACSF2, MITOCHONDRIAL"/>
    <property type="match status" value="1"/>
</dbReference>
<organism evidence="5 6">
    <name type="scientific">Saccharothrix texasensis</name>
    <dbReference type="NCBI Taxonomy" id="103734"/>
    <lineage>
        <taxon>Bacteria</taxon>
        <taxon>Bacillati</taxon>
        <taxon>Actinomycetota</taxon>
        <taxon>Actinomycetes</taxon>
        <taxon>Pseudonocardiales</taxon>
        <taxon>Pseudonocardiaceae</taxon>
        <taxon>Saccharothrix</taxon>
    </lineage>
</organism>
<dbReference type="Gene3D" id="3.40.50.12780">
    <property type="entry name" value="N-terminal domain of ligase-like"/>
    <property type="match status" value="1"/>
</dbReference>
<dbReference type="AlphaFoldDB" id="A0A3N1H220"/>
<evidence type="ECO:0000256" key="1">
    <source>
        <dbReference type="ARBA" id="ARBA00006432"/>
    </source>
</evidence>
<sequence>MTGLLLRGQHTPVTAADAEAFRAAGWWPGTPIRALLSDAAARHPDRVALVGHRPGREPVRQTYRAFDRAATRVASALHALGVGEGDVVALMLPNSVEYGALVFGISEVGAVYTGIPVSYGERQVVPILRRSRAVALIIPRRWRTTDHLALVRGLRADLPSLRHVVVVGDDFEAGPGEHLWDDFVDVPLAAFPPREPGELCYFGFTSGTTGEPKGAMHTHDTLLYAVKGLADHLGPGTFGDPMVQLVASPAGHHSGFVWGILFTAYLAGTGVHVDHWDPGWCAEVVRAEGITAFFGAPTFLQDMLRTDLADDPDCPFRCLVVAGSPVPRTLPAKAGRALGAYIAPAWGMTECSIMTSATPLEDDDVQRTDGSVFPGSQVRVVDDEGRAVPPGVTGELLMRGPGVIVGYYDRPDATDESFLPGLWFRTGDTASLDEHGRLSLRGRTKDVIIRGGENIPVTEVESLLFDHPDVLDAAVVGYSDERLGERACAVLVARPGAVLELPALCDYLLAGGLSKHYLPERLVLLPELPTTQSGKIQKYRLRELVAGEGA</sequence>
<dbReference type="Pfam" id="PF00501">
    <property type="entry name" value="AMP-binding"/>
    <property type="match status" value="1"/>
</dbReference>
<reference evidence="5 6" key="1">
    <citation type="submission" date="2018-11" db="EMBL/GenBank/DDBJ databases">
        <title>Sequencing the genomes of 1000 actinobacteria strains.</title>
        <authorList>
            <person name="Klenk H.-P."/>
        </authorList>
    </citation>
    <scope>NUCLEOTIDE SEQUENCE [LARGE SCALE GENOMIC DNA]</scope>
    <source>
        <strain evidence="5 6">DSM 44231</strain>
    </source>
</reference>
<dbReference type="InterPro" id="IPR045851">
    <property type="entry name" value="AMP-bd_C_sf"/>
</dbReference>